<evidence type="ECO:0000313" key="6">
    <source>
        <dbReference type="EMBL" id="TXL39371.1"/>
    </source>
</evidence>
<keyword evidence="1" id="KW-0812">Transmembrane</keyword>
<dbReference type="EMBL" id="QNXF01000003">
    <property type="protein sequence ID" value="TXL39371.1"/>
    <property type="molecule type" value="Genomic_DNA"/>
</dbReference>
<accession>A0A9Q8H0D4</accession>
<sequence length="115" mass="13637">MFYGCHASSNSIIWKRSAFEQVTINIIVLIVSIIVFQLIIGHIWHDIGLSYLRSILLMMLPFGLGVFIQQVSYYERQYPKWQVPQNIKVRLKYIYLATFLEYVVLYLTLFTDILR</sequence>
<keyword evidence="1" id="KW-1133">Transmembrane helix</keyword>
<feature type="transmembrane region" description="Helical" evidence="1">
    <location>
        <begin position="51"/>
        <end position="72"/>
    </location>
</feature>
<evidence type="ECO:0000313" key="9">
    <source>
        <dbReference type="Proteomes" id="UP000294017"/>
    </source>
</evidence>
<feature type="transmembrane region" description="Helical" evidence="1">
    <location>
        <begin position="93"/>
        <end position="114"/>
    </location>
</feature>
<reference evidence="6 10" key="2">
    <citation type="submission" date="2018-06" db="EMBL/GenBank/DDBJ databases">
        <title>Whole genome sequencing to identify and define MRSA outbreaks.</title>
        <authorList>
            <person name="Sullivan M.J."/>
            <person name="Altman D.R."/>
            <person name="Chacko K."/>
            <person name="Ciferri B."/>
            <person name="Webster E."/>
            <person name="Deikus G."/>
            <person name="Lewis M."/>
            <person name="Khan Z."/>
            <person name="Beckford C."/>
            <person name="Rendo A."/>
            <person name="Samaroo F."/>
            <person name="Sebra R."/>
            <person name="Karam-Howlin R."/>
            <person name="Southwick K."/>
            <person name="Adams E."/>
            <person name="Ying L."/>
            <person name="Kornblum J."/>
            <person name="Factor S."/>
            <person name="Danesh Yazdi M."/>
            <person name="Dingle T."/>
            <person name="Hamula C."/>
            <person name="Bashir A."/>
            <person name="Schadt E."/>
            <person name="Kasarskis A."/>
            <person name="Patel G."/>
            <person name="Wallach F."/>
            <person name="Gibbs K."/>
            <person name="Van Bakel H."/>
        </authorList>
    </citation>
    <scope>NUCLEOTIDE SEQUENCE [LARGE SCALE GENOMIC DNA]</scope>
    <source>
        <strain evidence="6">Pt013</strain>
        <strain evidence="10">pt013</strain>
    </source>
</reference>
<evidence type="ECO:0000313" key="7">
    <source>
        <dbReference type="Proteomes" id="UP000217245"/>
    </source>
</evidence>
<reference evidence="2 7" key="1">
    <citation type="submission" date="2017-09" db="EMBL/GenBank/DDBJ databases">
        <title>A single nucleotide polymorphism in the Staphylococcus aureus virulence regulator SaeR abolishes pathogenesis.</title>
        <authorList>
            <person name="Copin R.J."/>
            <person name="Sause W."/>
            <person name="Shopsin B."/>
            <person name="Torres V.J."/>
        </authorList>
    </citation>
    <scope>NUCLEOTIDE SEQUENCE [LARGE SCALE GENOMIC DNA]</scope>
    <source>
        <strain evidence="7">Newman</strain>
        <strain evidence="2">Newman_D2C</strain>
    </source>
</reference>
<evidence type="ECO:0000256" key="1">
    <source>
        <dbReference type="SAM" id="Phobius"/>
    </source>
</evidence>
<dbReference type="EMBL" id="RQTF01000254">
    <property type="protein sequence ID" value="RZI06035.1"/>
    <property type="molecule type" value="Genomic_DNA"/>
</dbReference>
<proteinExistence type="predicted"/>
<evidence type="ECO:0000313" key="5">
    <source>
        <dbReference type="EMBL" id="RZI06035.1"/>
    </source>
</evidence>
<protein>
    <submittedName>
        <fullName evidence="6">Uncharacterized protein</fullName>
    </submittedName>
</protein>
<dbReference type="Proteomes" id="UP000451682">
    <property type="component" value="Unassembled WGS sequence"/>
</dbReference>
<name>A0A9Q8H0D4_STAAU</name>
<dbReference type="EMBL" id="CP023391">
    <property type="protein sequence ID" value="ATC70803.1"/>
    <property type="molecule type" value="Genomic_DNA"/>
</dbReference>
<dbReference type="AlphaFoldDB" id="A0A9Q8H0D4"/>
<reference evidence="8 9" key="3">
    <citation type="submission" date="2018-11" db="EMBL/GenBank/DDBJ databases">
        <title>Genomic profiling of Staphylococcus species from a Poultry farm system in KwaZulu-Natal, South Africa.</title>
        <authorList>
            <person name="Amoako D.G."/>
            <person name="Somboro A.M."/>
            <person name="Abia A.L.K."/>
            <person name="Bester L.A."/>
            <person name="Essack S.Y."/>
        </authorList>
    </citation>
    <scope>NUCLEOTIDE SEQUENCE [LARGE SCALE GENOMIC DNA]</scope>
    <source>
        <strain evidence="5 9">SA12</strain>
        <strain evidence="4 8">SA9</strain>
    </source>
</reference>
<evidence type="ECO:0000313" key="8">
    <source>
        <dbReference type="Proteomes" id="UP000293434"/>
    </source>
</evidence>
<dbReference type="Proteomes" id="UP000294017">
    <property type="component" value="Unassembled WGS sequence"/>
</dbReference>
<organism evidence="6 10">
    <name type="scientific">Staphylococcus aureus</name>
    <dbReference type="NCBI Taxonomy" id="1280"/>
    <lineage>
        <taxon>Bacteria</taxon>
        <taxon>Bacillati</taxon>
        <taxon>Bacillota</taxon>
        <taxon>Bacilli</taxon>
        <taxon>Bacillales</taxon>
        <taxon>Staphylococcaceae</taxon>
        <taxon>Staphylococcus</taxon>
    </lineage>
</organism>
<reference evidence="3" key="4">
    <citation type="submission" date="2019-04" db="EMBL/GenBank/DDBJ databases">
        <title>Whole-genome sequencing of local methicillin-resistant S. aureus strain Lr2.</title>
        <authorList>
            <person name="Ullah N."/>
            <person name="Ali A."/>
        </authorList>
    </citation>
    <scope>NUCLEOTIDE SEQUENCE [LARGE SCALE GENOMIC DNA]</scope>
    <source>
        <strain evidence="3">Lr2</strain>
    </source>
</reference>
<evidence type="ECO:0000313" key="4">
    <source>
        <dbReference type="EMBL" id="RZH92934.1"/>
    </source>
</evidence>
<evidence type="ECO:0000313" key="3">
    <source>
        <dbReference type="EMBL" id="QCT56542.1"/>
    </source>
</evidence>
<dbReference type="EMBL" id="RQTC01000133">
    <property type="protein sequence ID" value="RZH92934.1"/>
    <property type="molecule type" value="Genomic_DNA"/>
</dbReference>
<feature type="transmembrane region" description="Helical" evidence="1">
    <location>
        <begin position="22"/>
        <end position="45"/>
    </location>
</feature>
<evidence type="ECO:0000313" key="2">
    <source>
        <dbReference type="EMBL" id="ATC70803.1"/>
    </source>
</evidence>
<keyword evidence="1" id="KW-0472">Membrane</keyword>
<evidence type="ECO:0000313" key="10">
    <source>
        <dbReference type="Proteomes" id="UP000451682"/>
    </source>
</evidence>
<gene>
    <name evidence="2" type="ORF">CNH36_03840</name>
    <name evidence="6" type="ORF">DQU50_07455</name>
    <name evidence="3" type="ORF">E1948_03525</name>
    <name evidence="4" type="ORF">EIG94_08510</name>
    <name evidence="5" type="ORF">EIH03_12045</name>
</gene>
<dbReference type="EMBL" id="CP038850">
    <property type="protein sequence ID" value="QCT56542.1"/>
    <property type="molecule type" value="Genomic_DNA"/>
</dbReference>
<dbReference type="Proteomes" id="UP000217245">
    <property type="component" value="Chromosome"/>
</dbReference>
<dbReference type="Proteomes" id="UP000293434">
    <property type="component" value="Unassembled WGS sequence"/>
</dbReference>